<dbReference type="EMBL" id="QRNJ01000136">
    <property type="protein sequence ID" value="RHK31527.1"/>
    <property type="molecule type" value="Genomic_DNA"/>
</dbReference>
<proteinExistence type="predicted"/>
<name>A0A415G2I5_9FIRM</name>
<reference evidence="1 2" key="1">
    <citation type="submission" date="2018-08" db="EMBL/GenBank/DDBJ databases">
        <title>A genome reference for cultivated species of the human gut microbiota.</title>
        <authorList>
            <person name="Zou Y."/>
            <person name="Xue W."/>
            <person name="Luo G."/>
        </authorList>
    </citation>
    <scope>NUCLEOTIDE SEQUENCE [LARGE SCALE GENOMIC DNA]</scope>
    <source>
        <strain evidence="1 2">AF45-14BH</strain>
    </source>
</reference>
<evidence type="ECO:0000313" key="2">
    <source>
        <dbReference type="Proteomes" id="UP000283497"/>
    </source>
</evidence>
<evidence type="ECO:0000313" key="1">
    <source>
        <dbReference type="EMBL" id="RHK31527.1"/>
    </source>
</evidence>
<organism evidence="1 2">
    <name type="scientific">Anaerobutyricum hallii</name>
    <dbReference type="NCBI Taxonomy" id="39488"/>
    <lineage>
        <taxon>Bacteria</taxon>
        <taxon>Bacillati</taxon>
        <taxon>Bacillota</taxon>
        <taxon>Clostridia</taxon>
        <taxon>Lachnospirales</taxon>
        <taxon>Lachnospiraceae</taxon>
        <taxon>Anaerobutyricum</taxon>
    </lineage>
</organism>
<comment type="caution">
    <text evidence="1">The sequence shown here is derived from an EMBL/GenBank/DDBJ whole genome shotgun (WGS) entry which is preliminary data.</text>
</comment>
<sequence>MYYEKEILGIYFRKFTIDNNGRKIIYNIIDWVWMQSMDKEDSVNTLDFLLDGIGIKKEEIEQFIDWN</sequence>
<protein>
    <submittedName>
        <fullName evidence="1">Uncharacterized protein</fullName>
    </submittedName>
</protein>
<dbReference type="AlphaFoldDB" id="A0A415G2I5"/>
<accession>A0A415G2I5</accession>
<gene>
    <name evidence="1" type="ORF">DW068_17345</name>
</gene>
<dbReference type="Proteomes" id="UP000283497">
    <property type="component" value="Unassembled WGS sequence"/>
</dbReference>
<dbReference type="RefSeq" id="WP_118315406.1">
    <property type="nucleotide sequence ID" value="NZ_QRNJ01000136.1"/>
</dbReference>